<reference evidence="2" key="2">
    <citation type="journal article" date="2023" name="IMA Fungus">
        <title>Comparative genomic study of the Penicillium genus elucidates a diverse pangenome and 15 lateral gene transfer events.</title>
        <authorList>
            <person name="Petersen C."/>
            <person name="Sorensen T."/>
            <person name="Nielsen M.R."/>
            <person name="Sondergaard T.E."/>
            <person name="Sorensen J.L."/>
            <person name="Fitzpatrick D.A."/>
            <person name="Frisvad J.C."/>
            <person name="Nielsen K.L."/>
        </authorList>
    </citation>
    <scope>NUCLEOTIDE SEQUENCE</scope>
    <source>
        <strain evidence="2">IBT 30728</strain>
    </source>
</reference>
<feature type="signal peptide" evidence="1">
    <location>
        <begin position="1"/>
        <end position="19"/>
    </location>
</feature>
<gene>
    <name evidence="2" type="ORF">N7539_000220</name>
</gene>
<sequence length="211" mass="22349">MAKMILPIAFAALASLGASQSPLPNDAARTCPAMSEQDAVFGGFGEVECDTWYNGCGPIPTGASTQQECAEQCHKDLACKCSTCVVSKQESYPIRQTLANLQHAGGYTTFVPQPPSFKQCGQGGDNEVVIVGSVSLKKKCNVSHAKSSMSLKQVIKPGLNEEQCAMLCALDDKCMGVYFPESTTTVGECQLQTNNIEGRLGSGADVAWIKV</sequence>
<dbReference type="RefSeq" id="XP_056794117.1">
    <property type="nucleotide sequence ID" value="XM_056929824.1"/>
</dbReference>
<dbReference type="GeneID" id="81620073"/>
<feature type="chain" id="PRO_5040809200" description="Apple domain-containing protein" evidence="1">
    <location>
        <begin position="20"/>
        <end position="211"/>
    </location>
</feature>
<comment type="caution">
    <text evidence="2">The sequence shown here is derived from an EMBL/GenBank/DDBJ whole genome shotgun (WGS) entry which is preliminary data.</text>
</comment>
<reference evidence="2" key="1">
    <citation type="submission" date="2022-12" db="EMBL/GenBank/DDBJ databases">
        <authorList>
            <person name="Petersen C."/>
        </authorList>
    </citation>
    <scope>NUCLEOTIDE SEQUENCE</scope>
    <source>
        <strain evidence="2">IBT 30728</strain>
    </source>
</reference>
<dbReference type="EMBL" id="JAPWDQ010000001">
    <property type="protein sequence ID" value="KAJ5495104.1"/>
    <property type="molecule type" value="Genomic_DNA"/>
</dbReference>
<evidence type="ECO:0000313" key="2">
    <source>
        <dbReference type="EMBL" id="KAJ5495104.1"/>
    </source>
</evidence>
<dbReference type="Proteomes" id="UP001148312">
    <property type="component" value="Unassembled WGS sequence"/>
</dbReference>
<evidence type="ECO:0008006" key="4">
    <source>
        <dbReference type="Google" id="ProtNLM"/>
    </source>
</evidence>
<evidence type="ECO:0000256" key="1">
    <source>
        <dbReference type="SAM" id="SignalP"/>
    </source>
</evidence>
<protein>
    <recommendedName>
        <fullName evidence="4">Apple domain-containing protein</fullName>
    </recommendedName>
</protein>
<name>A0A9W9XLD4_9EURO</name>
<organism evidence="2 3">
    <name type="scientific">Penicillium diatomitis</name>
    <dbReference type="NCBI Taxonomy" id="2819901"/>
    <lineage>
        <taxon>Eukaryota</taxon>
        <taxon>Fungi</taxon>
        <taxon>Dikarya</taxon>
        <taxon>Ascomycota</taxon>
        <taxon>Pezizomycotina</taxon>
        <taxon>Eurotiomycetes</taxon>
        <taxon>Eurotiomycetidae</taxon>
        <taxon>Eurotiales</taxon>
        <taxon>Aspergillaceae</taxon>
        <taxon>Penicillium</taxon>
    </lineage>
</organism>
<keyword evidence="3" id="KW-1185">Reference proteome</keyword>
<accession>A0A9W9XLD4</accession>
<proteinExistence type="predicted"/>
<keyword evidence="1" id="KW-0732">Signal</keyword>
<dbReference type="AlphaFoldDB" id="A0A9W9XLD4"/>
<evidence type="ECO:0000313" key="3">
    <source>
        <dbReference type="Proteomes" id="UP001148312"/>
    </source>
</evidence>